<comment type="similarity">
    <text evidence="2">Belongs to the AAE transporter (TC 2.A.81) family.</text>
</comment>
<dbReference type="NCBIfam" id="TIGR01625">
    <property type="entry name" value="YidE_YbjL_dupl"/>
    <property type="match status" value="1"/>
</dbReference>
<dbReference type="GO" id="GO:0006813">
    <property type="term" value="P:potassium ion transport"/>
    <property type="evidence" value="ECO:0007669"/>
    <property type="project" value="InterPro"/>
</dbReference>
<dbReference type="Pfam" id="PF06826">
    <property type="entry name" value="Asp-Al_Ex"/>
    <property type="match status" value="2"/>
</dbReference>
<keyword evidence="4" id="KW-1003">Cell membrane</keyword>
<feature type="transmembrane region" description="Helical" evidence="8">
    <location>
        <begin position="149"/>
        <end position="170"/>
    </location>
</feature>
<accession>A0A1D9MLK4</accession>
<feature type="transmembrane region" description="Helical" evidence="8">
    <location>
        <begin position="502"/>
        <end position="523"/>
    </location>
</feature>
<protein>
    <submittedName>
        <fullName evidence="10">Transporter</fullName>
    </submittedName>
</protein>
<feature type="transmembrane region" description="Helical" evidence="8">
    <location>
        <begin position="86"/>
        <end position="107"/>
    </location>
</feature>
<dbReference type="EMBL" id="CP017812">
    <property type="protein sequence ID" value="AOZ73155.1"/>
    <property type="molecule type" value="Genomic_DNA"/>
</dbReference>
<evidence type="ECO:0000256" key="2">
    <source>
        <dbReference type="ARBA" id="ARBA00009854"/>
    </source>
</evidence>
<organism evidence="10 11">
    <name type="scientific">Boudabousia tangfeifanii</name>
    <dbReference type="NCBI Taxonomy" id="1912795"/>
    <lineage>
        <taxon>Bacteria</taxon>
        <taxon>Bacillati</taxon>
        <taxon>Actinomycetota</taxon>
        <taxon>Actinomycetes</taxon>
        <taxon>Actinomycetales</taxon>
        <taxon>Actinomycetaceae</taxon>
        <taxon>Boudabousia</taxon>
    </lineage>
</organism>
<gene>
    <name evidence="10" type="ORF">BK816_07495</name>
</gene>
<evidence type="ECO:0000313" key="11">
    <source>
        <dbReference type="Proteomes" id="UP000176288"/>
    </source>
</evidence>
<evidence type="ECO:0000256" key="6">
    <source>
        <dbReference type="ARBA" id="ARBA00022989"/>
    </source>
</evidence>
<dbReference type="Pfam" id="PF02080">
    <property type="entry name" value="TrkA_C"/>
    <property type="match status" value="1"/>
</dbReference>
<keyword evidence="3" id="KW-0813">Transport</keyword>
<evidence type="ECO:0000256" key="5">
    <source>
        <dbReference type="ARBA" id="ARBA00022692"/>
    </source>
</evidence>
<dbReference type="InterPro" id="IPR050144">
    <property type="entry name" value="AAE_transporter"/>
</dbReference>
<dbReference type="Proteomes" id="UP000176288">
    <property type="component" value="Chromosome"/>
</dbReference>
<dbReference type="OrthoDB" id="9155749at2"/>
<dbReference type="STRING" id="1912795.BK816_07495"/>
<feature type="transmembrane region" description="Helical" evidence="8">
    <location>
        <begin position="30"/>
        <end position="49"/>
    </location>
</feature>
<dbReference type="PANTHER" id="PTHR30445:SF3">
    <property type="entry name" value="TRANSPORT PROTEIN YIDE-RELATED"/>
    <property type="match status" value="1"/>
</dbReference>
<evidence type="ECO:0000313" key="10">
    <source>
        <dbReference type="EMBL" id="AOZ73155.1"/>
    </source>
</evidence>
<feature type="transmembrane region" description="Helical" evidence="8">
    <location>
        <begin position="381"/>
        <end position="403"/>
    </location>
</feature>
<evidence type="ECO:0000259" key="9">
    <source>
        <dbReference type="PROSITE" id="PS51202"/>
    </source>
</evidence>
<keyword evidence="6 8" id="KW-1133">Transmembrane helix</keyword>
<name>A0A1D9MLK4_9ACTO</name>
<feature type="transmembrane region" description="Helical" evidence="8">
    <location>
        <begin position="119"/>
        <end position="137"/>
    </location>
</feature>
<evidence type="ECO:0000256" key="4">
    <source>
        <dbReference type="ARBA" id="ARBA00022475"/>
    </source>
</evidence>
<dbReference type="RefSeq" id="WP_071164618.1">
    <property type="nucleotide sequence ID" value="NZ_CP017812.1"/>
</dbReference>
<feature type="transmembrane region" description="Helical" evidence="8">
    <location>
        <begin position="415"/>
        <end position="433"/>
    </location>
</feature>
<comment type="subcellular location">
    <subcellularLocation>
        <location evidence="1">Cell membrane</location>
        <topology evidence="1">Multi-pass membrane protein</topology>
    </subcellularLocation>
</comment>
<keyword evidence="11" id="KW-1185">Reference proteome</keyword>
<feature type="transmembrane region" description="Helical" evidence="8">
    <location>
        <begin position="349"/>
        <end position="369"/>
    </location>
</feature>
<proteinExistence type="inferred from homology"/>
<feature type="domain" description="RCK C-terminal" evidence="9">
    <location>
        <begin position="257"/>
        <end position="341"/>
    </location>
</feature>
<dbReference type="GO" id="GO:0008324">
    <property type="term" value="F:monoatomic cation transmembrane transporter activity"/>
    <property type="evidence" value="ECO:0007669"/>
    <property type="project" value="InterPro"/>
</dbReference>
<dbReference type="Gene3D" id="3.30.70.1450">
    <property type="entry name" value="Regulator of K+ conductance, C-terminal domain"/>
    <property type="match status" value="1"/>
</dbReference>
<dbReference type="InterPro" id="IPR006512">
    <property type="entry name" value="YidE_YbjL"/>
</dbReference>
<keyword evidence="7 8" id="KW-0472">Membrane</keyword>
<feature type="transmembrane region" description="Helical" evidence="8">
    <location>
        <begin position="61"/>
        <end position="80"/>
    </location>
</feature>
<evidence type="ECO:0000256" key="7">
    <source>
        <dbReference type="ARBA" id="ARBA00023136"/>
    </source>
</evidence>
<dbReference type="GO" id="GO:0005886">
    <property type="term" value="C:plasma membrane"/>
    <property type="evidence" value="ECO:0007669"/>
    <property type="project" value="UniProtKB-SubCell"/>
</dbReference>
<evidence type="ECO:0000256" key="8">
    <source>
        <dbReference type="SAM" id="Phobius"/>
    </source>
</evidence>
<dbReference type="AlphaFoldDB" id="A0A1D9MLK4"/>
<evidence type="ECO:0000256" key="3">
    <source>
        <dbReference type="ARBA" id="ARBA00022448"/>
    </source>
</evidence>
<dbReference type="KEGG" id="avu:BK816_07495"/>
<feature type="transmembrane region" description="Helical" evidence="8">
    <location>
        <begin position="445"/>
        <end position="466"/>
    </location>
</feature>
<dbReference type="PROSITE" id="PS51202">
    <property type="entry name" value="RCK_C"/>
    <property type="match status" value="1"/>
</dbReference>
<dbReference type="InterPro" id="IPR036721">
    <property type="entry name" value="RCK_C_sf"/>
</dbReference>
<evidence type="ECO:0000256" key="1">
    <source>
        <dbReference type="ARBA" id="ARBA00004651"/>
    </source>
</evidence>
<sequence>MSAMLVASPLLTVFLVVALGAVVGAINFGPLRFGAAGALFVGLFVGAMLPESAHGLDMVKTLGLALFVYMAGLSAGHTFFRDLKTHAKFLTISVGILIATAVAVVFAGESMGLSRSLTLGLYAGALTTTPAMAATTTGEGAKAAAETGVGYALAYPIGVIIAIALVALIVNRDWPGKGDQPPQNDKVIRAITVAVKHEIPVREVPGFAEDELLMSYLRRGKVTRVVAPGETLFPGDLIVFVGDDEALAAAVKVTGEELDEHLADDRSEVEVQRLVISNPELAGRTVASMNLAGKFGAVVTRVRRGDTELLAVADLELELGDAVVAVARRKELDALTRYFGDSQLKISQVGAIPIGIGMVLGLGLGLIHFPLPGGSFTMGSAAGPLIVGILLGALGRTGPLVWVPPQAAGLVIRQIGLLLFLSTIGLISGPAFAEQAVTMTGVKVGILGAGVVLMVSLGVMLTGWLMGHSAQRTAGWIAGVIGQPAILSYAQSRSDDDRIENAYMALFALGMVVKILITQIASVL</sequence>
<dbReference type="SUPFAM" id="SSF116726">
    <property type="entry name" value="TrkA C-terminal domain-like"/>
    <property type="match status" value="1"/>
</dbReference>
<dbReference type="InterPro" id="IPR006037">
    <property type="entry name" value="RCK_C"/>
</dbReference>
<reference evidence="10 11" key="1">
    <citation type="submission" date="2016-10" db="EMBL/GenBank/DDBJ databases">
        <title>Actinomyces aegypiusis sp. nov., isolated from the Aegypius monachus in Qinghai Tibet Plateau China.</title>
        <authorList>
            <person name="Wang Y."/>
        </authorList>
    </citation>
    <scope>NUCLEOTIDE SEQUENCE [LARGE SCALE GENOMIC DNA]</scope>
    <source>
        <strain evidence="10 11">VUL4_3</strain>
    </source>
</reference>
<keyword evidence="5 8" id="KW-0812">Transmembrane</keyword>
<dbReference type="PANTHER" id="PTHR30445">
    <property type="entry name" value="K(+)_H(+) ANTIPORTER SUBUNIT KHTT"/>
    <property type="match status" value="1"/>
</dbReference>